<name>H2XLG4_CIOIN</name>
<keyword evidence="1" id="KW-0472">Membrane</keyword>
<proteinExistence type="predicted"/>
<reference evidence="2" key="3">
    <citation type="submission" date="2025-09" db="UniProtKB">
        <authorList>
            <consortium name="Ensembl"/>
        </authorList>
    </citation>
    <scope>IDENTIFICATION</scope>
</reference>
<feature type="transmembrane region" description="Helical" evidence="1">
    <location>
        <begin position="65"/>
        <end position="84"/>
    </location>
</feature>
<protein>
    <submittedName>
        <fullName evidence="2">Uncharacterized protein</fullName>
    </submittedName>
</protein>
<dbReference type="InParanoid" id="H2XLG4"/>
<evidence type="ECO:0000313" key="2">
    <source>
        <dbReference type="Ensembl" id="ENSCINP00000030496.1"/>
    </source>
</evidence>
<keyword evidence="1" id="KW-0812">Transmembrane</keyword>
<accession>H2XLG4</accession>
<organism evidence="2 3">
    <name type="scientific">Ciona intestinalis</name>
    <name type="common">Transparent sea squirt</name>
    <name type="synonym">Ascidia intestinalis</name>
    <dbReference type="NCBI Taxonomy" id="7719"/>
    <lineage>
        <taxon>Eukaryota</taxon>
        <taxon>Metazoa</taxon>
        <taxon>Chordata</taxon>
        <taxon>Tunicata</taxon>
        <taxon>Ascidiacea</taxon>
        <taxon>Phlebobranchia</taxon>
        <taxon>Cionidae</taxon>
        <taxon>Ciona</taxon>
    </lineage>
</organism>
<keyword evidence="3" id="KW-1185">Reference proteome</keyword>
<reference evidence="3" key="1">
    <citation type="journal article" date="2002" name="Science">
        <title>The draft genome of Ciona intestinalis: insights into chordate and vertebrate origins.</title>
        <authorList>
            <person name="Dehal P."/>
            <person name="Satou Y."/>
            <person name="Campbell R.K."/>
            <person name="Chapman J."/>
            <person name="Degnan B."/>
            <person name="De Tomaso A."/>
            <person name="Davidson B."/>
            <person name="Di Gregorio A."/>
            <person name="Gelpke M."/>
            <person name="Goodstein D.M."/>
            <person name="Harafuji N."/>
            <person name="Hastings K.E."/>
            <person name="Ho I."/>
            <person name="Hotta K."/>
            <person name="Huang W."/>
            <person name="Kawashima T."/>
            <person name="Lemaire P."/>
            <person name="Martinez D."/>
            <person name="Meinertzhagen I.A."/>
            <person name="Necula S."/>
            <person name="Nonaka M."/>
            <person name="Putnam N."/>
            <person name="Rash S."/>
            <person name="Saiga H."/>
            <person name="Satake M."/>
            <person name="Terry A."/>
            <person name="Yamada L."/>
            <person name="Wang H.G."/>
            <person name="Awazu S."/>
            <person name="Azumi K."/>
            <person name="Boore J."/>
            <person name="Branno M."/>
            <person name="Chin-Bow S."/>
            <person name="DeSantis R."/>
            <person name="Doyle S."/>
            <person name="Francino P."/>
            <person name="Keys D.N."/>
            <person name="Haga S."/>
            <person name="Hayashi H."/>
            <person name="Hino K."/>
            <person name="Imai K.S."/>
            <person name="Inaba K."/>
            <person name="Kano S."/>
            <person name="Kobayashi K."/>
            <person name="Kobayashi M."/>
            <person name="Lee B.I."/>
            <person name="Makabe K.W."/>
            <person name="Manohar C."/>
            <person name="Matassi G."/>
            <person name="Medina M."/>
            <person name="Mochizuki Y."/>
            <person name="Mount S."/>
            <person name="Morishita T."/>
            <person name="Miura S."/>
            <person name="Nakayama A."/>
            <person name="Nishizaka S."/>
            <person name="Nomoto H."/>
            <person name="Ohta F."/>
            <person name="Oishi K."/>
            <person name="Rigoutsos I."/>
            <person name="Sano M."/>
            <person name="Sasaki A."/>
            <person name="Sasakura Y."/>
            <person name="Shoguchi E."/>
            <person name="Shin-i T."/>
            <person name="Spagnuolo A."/>
            <person name="Stainier D."/>
            <person name="Suzuki M.M."/>
            <person name="Tassy O."/>
            <person name="Takatori N."/>
            <person name="Tokuoka M."/>
            <person name="Yagi K."/>
            <person name="Yoshizaki F."/>
            <person name="Wada S."/>
            <person name="Zhang C."/>
            <person name="Hyatt P.D."/>
            <person name="Larimer F."/>
            <person name="Detter C."/>
            <person name="Doggett N."/>
            <person name="Glavina T."/>
            <person name="Hawkins T."/>
            <person name="Richardson P."/>
            <person name="Lucas S."/>
            <person name="Kohara Y."/>
            <person name="Levine M."/>
            <person name="Satoh N."/>
            <person name="Rokhsar D.S."/>
        </authorList>
    </citation>
    <scope>NUCLEOTIDE SEQUENCE [LARGE SCALE GENOMIC DNA]</scope>
</reference>
<sequence>MSQCSSRLISPTLVVSRTYPFFFTNSYLTSSSSLATVTCSTSGALAVEVNEADTCPVERFDMLNLSIFAFGAVAFSLSISSPLYSL</sequence>
<keyword evidence="1" id="KW-1133">Transmembrane helix</keyword>
<evidence type="ECO:0000313" key="3">
    <source>
        <dbReference type="Proteomes" id="UP000008144"/>
    </source>
</evidence>
<dbReference type="AlphaFoldDB" id="H2XLG4"/>
<dbReference type="HOGENOM" id="CLU_2497208_0_0_1"/>
<dbReference type="Proteomes" id="UP000008144">
    <property type="component" value="Unassembled WGS sequence"/>
</dbReference>
<reference evidence="2" key="2">
    <citation type="submission" date="2025-08" db="UniProtKB">
        <authorList>
            <consortium name="Ensembl"/>
        </authorList>
    </citation>
    <scope>IDENTIFICATION</scope>
</reference>
<evidence type="ECO:0000256" key="1">
    <source>
        <dbReference type="SAM" id="Phobius"/>
    </source>
</evidence>
<dbReference type="Ensembl" id="ENSCINT00000034682.1">
    <property type="protein sequence ID" value="ENSCINP00000030496.1"/>
    <property type="gene ID" value="ENSCING00000022569.1"/>
</dbReference>